<evidence type="ECO:0000256" key="1">
    <source>
        <dbReference type="HAMAP-Rule" id="MF_00302"/>
    </source>
</evidence>
<feature type="domain" description="Adaptor protein ClpS core" evidence="2">
    <location>
        <begin position="20"/>
        <end position="95"/>
    </location>
</feature>
<comment type="subunit">
    <text evidence="1">Binds to the N-terminal domain of the chaperone ClpA.</text>
</comment>
<reference evidence="3 4" key="1">
    <citation type="submission" date="2019-02" db="EMBL/GenBank/DDBJ databases">
        <title>Deep-cultivation of Planctomycetes and their phenomic and genomic characterization uncovers novel biology.</title>
        <authorList>
            <person name="Wiegand S."/>
            <person name="Jogler M."/>
            <person name="Boedeker C."/>
            <person name="Pinto D."/>
            <person name="Vollmers J."/>
            <person name="Rivas-Marin E."/>
            <person name="Kohn T."/>
            <person name="Peeters S.H."/>
            <person name="Heuer A."/>
            <person name="Rast P."/>
            <person name="Oberbeckmann S."/>
            <person name="Bunk B."/>
            <person name="Jeske O."/>
            <person name="Meyerdierks A."/>
            <person name="Storesund J.E."/>
            <person name="Kallscheuer N."/>
            <person name="Luecker S."/>
            <person name="Lage O.M."/>
            <person name="Pohl T."/>
            <person name="Merkel B.J."/>
            <person name="Hornburger P."/>
            <person name="Mueller R.-W."/>
            <person name="Bruemmer F."/>
            <person name="Labrenz M."/>
            <person name="Spormann A.M."/>
            <person name="Op den Camp H."/>
            <person name="Overmann J."/>
            <person name="Amann R."/>
            <person name="Jetten M.S.M."/>
            <person name="Mascher T."/>
            <person name="Medema M.H."/>
            <person name="Devos D.P."/>
            <person name="Kaster A.-K."/>
            <person name="Ovreas L."/>
            <person name="Rohde M."/>
            <person name="Galperin M.Y."/>
            <person name="Jogler C."/>
        </authorList>
    </citation>
    <scope>NUCLEOTIDE SEQUENCE [LARGE SCALE GENOMIC DNA]</scope>
    <source>
        <strain evidence="3 4">Poly30</strain>
    </source>
</reference>
<dbReference type="AlphaFoldDB" id="A0A518ELH3"/>
<evidence type="ECO:0000313" key="3">
    <source>
        <dbReference type="EMBL" id="QDV04939.1"/>
    </source>
</evidence>
<name>A0A518ELH3_9BACT</name>
<dbReference type="GO" id="GO:0006508">
    <property type="term" value="P:proteolysis"/>
    <property type="evidence" value="ECO:0007669"/>
    <property type="project" value="UniProtKB-UniRule"/>
</dbReference>
<proteinExistence type="inferred from homology"/>
<evidence type="ECO:0000313" key="4">
    <source>
        <dbReference type="Proteomes" id="UP000320390"/>
    </source>
</evidence>
<gene>
    <name evidence="1 3" type="primary">clpS</name>
    <name evidence="3" type="ORF">Poly30_04340</name>
</gene>
<dbReference type="HAMAP" id="MF_00302">
    <property type="entry name" value="ClpS"/>
    <property type="match status" value="1"/>
</dbReference>
<dbReference type="InterPro" id="IPR003769">
    <property type="entry name" value="ClpS_core"/>
</dbReference>
<dbReference type="RefSeq" id="WP_419190854.1">
    <property type="nucleotide sequence ID" value="NZ_CP036434.1"/>
</dbReference>
<keyword evidence="3" id="KW-0378">Hydrolase</keyword>
<dbReference type="GO" id="GO:0008233">
    <property type="term" value="F:peptidase activity"/>
    <property type="evidence" value="ECO:0007669"/>
    <property type="project" value="UniProtKB-KW"/>
</dbReference>
<dbReference type="SUPFAM" id="SSF54736">
    <property type="entry name" value="ClpS-like"/>
    <property type="match status" value="1"/>
</dbReference>
<organism evidence="3 4">
    <name type="scientific">Saltatorellus ferox</name>
    <dbReference type="NCBI Taxonomy" id="2528018"/>
    <lineage>
        <taxon>Bacteria</taxon>
        <taxon>Pseudomonadati</taxon>
        <taxon>Planctomycetota</taxon>
        <taxon>Planctomycetia</taxon>
        <taxon>Planctomycetia incertae sedis</taxon>
        <taxon>Saltatorellus</taxon>
    </lineage>
</organism>
<dbReference type="InterPro" id="IPR022935">
    <property type="entry name" value="ClpS"/>
</dbReference>
<dbReference type="EMBL" id="CP036434">
    <property type="protein sequence ID" value="QDV04939.1"/>
    <property type="molecule type" value="Genomic_DNA"/>
</dbReference>
<keyword evidence="3" id="KW-0645">Protease</keyword>
<dbReference type="Pfam" id="PF02617">
    <property type="entry name" value="ClpS"/>
    <property type="match status" value="1"/>
</dbReference>
<evidence type="ECO:0000259" key="2">
    <source>
        <dbReference type="Pfam" id="PF02617"/>
    </source>
</evidence>
<comment type="similarity">
    <text evidence="1">Belongs to the ClpS family.</text>
</comment>
<comment type="function">
    <text evidence="1">Involved in the modulation of the specificity of the ClpAP-mediated ATP-dependent protein degradation.</text>
</comment>
<dbReference type="InterPro" id="IPR014719">
    <property type="entry name" value="Ribosomal_bL12_C/ClpS-like"/>
</dbReference>
<dbReference type="Proteomes" id="UP000320390">
    <property type="component" value="Chromosome"/>
</dbReference>
<dbReference type="PANTHER" id="PTHR33473:SF19">
    <property type="entry name" value="ATP-DEPENDENT CLP PROTEASE ADAPTER PROTEIN CLPS"/>
    <property type="match status" value="1"/>
</dbReference>
<keyword evidence="4" id="KW-1185">Reference proteome</keyword>
<protein>
    <recommendedName>
        <fullName evidence="1">ATP-dependent Clp protease adapter protein ClpS</fullName>
    </recommendedName>
</protein>
<dbReference type="Gene3D" id="3.30.1390.10">
    <property type="match status" value="1"/>
</dbReference>
<accession>A0A518ELH3</accession>
<dbReference type="PANTHER" id="PTHR33473">
    <property type="entry name" value="ATP-DEPENDENT CLP PROTEASE ADAPTER PROTEIN CLPS1, CHLOROPLASTIC"/>
    <property type="match status" value="1"/>
</dbReference>
<dbReference type="GO" id="GO:0030163">
    <property type="term" value="P:protein catabolic process"/>
    <property type="evidence" value="ECO:0007669"/>
    <property type="project" value="InterPro"/>
</dbReference>
<sequence length="101" mass="11569">MPGTIVLDEPETVDEERLAPLWKVICHDDPITTMEFVVDMLTKIFRQPMPRAMELMLRVHMQGSAVIGLWPESVARKKVNRAHAMARAQLFPLTLSLEKDE</sequence>